<reference evidence="6 7" key="1">
    <citation type="submission" date="2014-04" db="EMBL/GenBank/DDBJ databases">
        <authorList>
            <consortium name="DOE Joint Genome Institute"/>
            <person name="Kuo A."/>
            <person name="Kohler A."/>
            <person name="Nagy L.G."/>
            <person name="Floudas D."/>
            <person name="Copeland A."/>
            <person name="Barry K.W."/>
            <person name="Cichocki N."/>
            <person name="Veneault-Fourrey C."/>
            <person name="LaButti K."/>
            <person name="Lindquist E.A."/>
            <person name="Lipzen A."/>
            <person name="Lundell T."/>
            <person name="Morin E."/>
            <person name="Murat C."/>
            <person name="Sun H."/>
            <person name="Tunlid A."/>
            <person name="Henrissat B."/>
            <person name="Grigoriev I.V."/>
            <person name="Hibbett D.S."/>
            <person name="Martin F."/>
            <person name="Nordberg H.P."/>
            <person name="Cantor M.N."/>
            <person name="Hua S.X."/>
        </authorList>
    </citation>
    <scope>NUCLEOTIDE SEQUENCE [LARGE SCALE GENOMIC DNA]</scope>
    <source>
        <strain evidence="6 7">Foug A</strain>
    </source>
</reference>
<organism evidence="6 7">
    <name type="scientific">Scleroderma citrinum Foug A</name>
    <dbReference type="NCBI Taxonomy" id="1036808"/>
    <lineage>
        <taxon>Eukaryota</taxon>
        <taxon>Fungi</taxon>
        <taxon>Dikarya</taxon>
        <taxon>Basidiomycota</taxon>
        <taxon>Agaricomycotina</taxon>
        <taxon>Agaricomycetes</taxon>
        <taxon>Agaricomycetidae</taxon>
        <taxon>Boletales</taxon>
        <taxon>Sclerodermatineae</taxon>
        <taxon>Sclerodermataceae</taxon>
        <taxon>Scleroderma</taxon>
    </lineage>
</organism>
<name>A0A0C2Z902_9AGAM</name>
<keyword evidence="7" id="KW-1185">Reference proteome</keyword>
<dbReference type="PANTHER" id="PTHR46481">
    <property type="entry name" value="ZINC FINGER BED DOMAIN-CONTAINING PROTEIN 4"/>
    <property type="match status" value="1"/>
</dbReference>
<dbReference type="HOGENOM" id="CLU_087375_2_0_1"/>
<reference evidence="7" key="2">
    <citation type="submission" date="2015-01" db="EMBL/GenBank/DDBJ databases">
        <title>Evolutionary Origins and Diversification of the Mycorrhizal Mutualists.</title>
        <authorList>
            <consortium name="DOE Joint Genome Institute"/>
            <consortium name="Mycorrhizal Genomics Consortium"/>
            <person name="Kohler A."/>
            <person name="Kuo A."/>
            <person name="Nagy L.G."/>
            <person name="Floudas D."/>
            <person name="Copeland A."/>
            <person name="Barry K.W."/>
            <person name="Cichocki N."/>
            <person name="Veneault-Fourrey C."/>
            <person name="LaButti K."/>
            <person name="Lindquist E.A."/>
            <person name="Lipzen A."/>
            <person name="Lundell T."/>
            <person name="Morin E."/>
            <person name="Murat C."/>
            <person name="Riley R."/>
            <person name="Ohm R."/>
            <person name="Sun H."/>
            <person name="Tunlid A."/>
            <person name="Henrissat B."/>
            <person name="Grigoriev I.V."/>
            <person name="Hibbett D.S."/>
            <person name="Martin F."/>
        </authorList>
    </citation>
    <scope>NUCLEOTIDE SEQUENCE [LARGE SCALE GENOMIC DNA]</scope>
    <source>
        <strain evidence="7">Foug A</strain>
    </source>
</reference>
<keyword evidence="3" id="KW-0863">Zinc-finger</keyword>
<dbReference type="Proteomes" id="UP000053989">
    <property type="component" value="Unassembled WGS sequence"/>
</dbReference>
<dbReference type="GO" id="GO:0005634">
    <property type="term" value="C:nucleus"/>
    <property type="evidence" value="ECO:0007669"/>
    <property type="project" value="UniProtKB-SubCell"/>
</dbReference>
<dbReference type="PANTHER" id="PTHR46481:SF10">
    <property type="entry name" value="ZINC FINGER BED DOMAIN-CONTAINING PROTEIN 39"/>
    <property type="match status" value="1"/>
</dbReference>
<dbReference type="InParanoid" id="A0A0C2Z902"/>
<sequence length="165" mass="18896">IERMSKEWSSLVYPFFKVEVVHSDGRRAHQFCCHAHHCKVKIQRFLDTKDLKSTSNLHKHIKSCWGVDMMSAADDANNTNDVQVKIINGILQNGSIMKAFKRKGKGRTYSNQPHTPTETRAEIVCWVAESLWPFHIVEDRGFQCLMKTGRPGHYLPSVSTIARDV</sequence>
<proteinExistence type="predicted"/>
<keyword evidence="4" id="KW-0862">Zinc</keyword>
<evidence type="ECO:0000256" key="5">
    <source>
        <dbReference type="ARBA" id="ARBA00023242"/>
    </source>
</evidence>
<accession>A0A0C2Z902</accession>
<dbReference type="EMBL" id="KN822086">
    <property type="protein sequence ID" value="KIM58403.1"/>
    <property type="molecule type" value="Genomic_DNA"/>
</dbReference>
<dbReference type="GO" id="GO:0008270">
    <property type="term" value="F:zinc ion binding"/>
    <property type="evidence" value="ECO:0007669"/>
    <property type="project" value="UniProtKB-KW"/>
</dbReference>
<protein>
    <submittedName>
        <fullName evidence="6">Uncharacterized protein</fullName>
    </submittedName>
</protein>
<feature type="non-terminal residue" evidence="6">
    <location>
        <position position="1"/>
    </location>
</feature>
<evidence type="ECO:0000256" key="3">
    <source>
        <dbReference type="ARBA" id="ARBA00022771"/>
    </source>
</evidence>
<dbReference type="STRING" id="1036808.A0A0C2Z902"/>
<keyword evidence="2" id="KW-0479">Metal-binding</keyword>
<dbReference type="SUPFAM" id="SSF140996">
    <property type="entry name" value="Hermes dimerisation domain"/>
    <property type="match status" value="1"/>
</dbReference>
<evidence type="ECO:0000256" key="2">
    <source>
        <dbReference type="ARBA" id="ARBA00022723"/>
    </source>
</evidence>
<evidence type="ECO:0000313" key="6">
    <source>
        <dbReference type="EMBL" id="KIM58403.1"/>
    </source>
</evidence>
<evidence type="ECO:0000256" key="1">
    <source>
        <dbReference type="ARBA" id="ARBA00004123"/>
    </source>
</evidence>
<gene>
    <name evidence="6" type="ORF">SCLCIDRAFT_128270</name>
</gene>
<evidence type="ECO:0000256" key="4">
    <source>
        <dbReference type="ARBA" id="ARBA00022833"/>
    </source>
</evidence>
<dbReference type="InterPro" id="IPR052035">
    <property type="entry name" value="ZnF_BED_domain_contain"/>
</dbReference>
<evidence type="ECO:0000313" key="7">
    <source>
        <dbReference type="Proteomes" id="UP000053989"/>
    </source>
</evidence>
<dbReference type="AlphaFoldDB" id="A0A0C2Z902"/>
<keyword evidence="5" id="KW-0539">Nucleus</keyword>
<comment type="subcellular location">
    <subcellularLocation>
        <location evidence="1">Nucleus</location>
    </subcellularLocation>
</comment>
<dbReference type="OrthoDB" id="2677917at2759"/>